<dbReference type="Proteomes" id="UP000039865">
    <property type="component" value="Unassembled WGS sequence"/>
</dbReference>
<keyword evidence="3" id="KW-1185">Reference proteome</keyword>
<reference evidence="2 3" key="1">
    <citation type="submission" date="2014-06" db="EMBL/GenBank/DDBJ databases">
        <authorList>
            <person name="Swart Estienne"/>
        </authorList>
    </citation>
    <scope>NUCLEOTIDE SEQUENCE [LARGE SCALE GENOMIC DNA]</scope>
    <source>
        <strain evidence="2 3">130c</strain>
    </source>
</reference>
<protein>
    <recommendedName>
        <fullName evidence="1">Tc1-like transposase DDE domain-containing protein</fullName>
    </recommendedName>
</protein>
<sequence>MVIPTVSCLLLGLRKPYVELAQGQYVIMGNVCFHKSSRVKELIKARGCHLIYLPAYSPDLNPIEHVWANLKRLIRINPEKETNLSCAIQQSIAQMFIGQLYSHYKITLQ</sequence>
<dbReference type="PANTHER" id="PTHR46564:SF1">
    <property type="entry name" value="TRANSPOSASE"/>
    <property type="match status" value="1"/>
</dbReference>
<gene>
    <name evidence="2" type="primary">Contig16800.g17892</name>
    <name evidence="2" type="ORF">STYLEM_15241</name>
</gene>
<evidence type="ECO:0000313" key="3">
    <source>
        <dbReference type="Proteomes" id="UP000039865"/>
    </source>
</evidence>
<dbReference type="EMBL" id="CCKQ01014396">
    <property type="protein sequence ID" value="CDW86150.1"/>
    <property type="molecule type" value="Genomic_DNA"/>
</dbReference>
<dbReference type="GO" id="GO:0003676">
    <property type="term" value="F:nucleic acid binding"/>
    <property type="evidence" value="ECO:0007669"/>
    <property type="project" value="InterPro"/>
</dbReference>
<dbReference type="Gene3D" id="3.30.420.10">
    <property type="entry name" value="Ribonuclease H-like superfamily/Ribonuclease H"/>
    <property type="match status" value="1"/>
</dbReference>
<feature type="domain" description="Tc1-like transposase DDE" evidence="1">
    <location>
        <begin position="21"/>
        <end position="75"/>
    </location>
</feature>
<organism evidence="2 3">
    <name type="scientific">Stylonychia lemnae</name>
    <name type="common">Ciliate</name>
    <dbReference type="NCBI Taxonomy" id="5949"/>
    <lineage>
        <taxon>Eukaryota</taxon>
        <taxon>Sar</taxon>
        <taxon>Alveolata</taxon>
        <taxon>Ciliophora</taxon>
        <taxon>Intramacronucleata</taxon>
        <taxon>Spirotrichea</taxon>
        <taxon>Stichotrichia</taxon>
        <taxon>Sporadotrichida</taxon>
        <taxon>Oxytrichidae</taxon>
        <taxon>Stylonychinae</taxon>
        <taxon>Stylonychia</taxon>
    </lineage>
</organism>
<dbReference type="InterPro" id="IPR036397">
    <property type="entry name" value="RNaseH_sf"/>
</dbReference>
<evidence type="ECO:0000313" key="2">
    <source>
        <dbReference type="EMBL" id="CDW86150.1"/>
    </source>
</evidence>
<dbReference type="InterPro" id="IPR038717">
    <property type="entry name" value="Tc1-like_DDE_dom"/>
</dbReference>
<name>A0A078AUS2_STYLE</name>
<proteinExistence type="predicted"/>
<dbReference type="AlphaFoldDB" id="A0A078AUS2"/>
<accession>A0A078AUS2</accession>
<dbReference type="OrthoDB" id="407692at2759"/>
<evidence type="ECO:0000259" key="1">
    <source>
        <dbReference type="Pfam" id="PF13358"/>
    </source>
</evidence>
<dbReference type="Pfam" id="PF13358">
    <property type="entry name" value="DDE_3"/>
    <property type="match status" value="1"/>
</dbReference>
<dbReference type="InParanoid" id="A0A078AUS2"/>
<dbReference type="PANTHER" id="PTHR46564">
    <property type="entry name" value="TRANSPOSASE"/>
    <property type="match status" value="1"/>
</dbReference>